<proteinExistence type="predicted"/>
<comment type="caution">
    <text evidence="2">The sequence shown here is derived from an EMBL/GenBank/DDBJ whole genome shotgun (WGS) entry which is preliminary data.</text>
</comment>
<evidence type="ECO:0000256" key="1">
    <source>
        <dbReference type="SAM" id="MobiDB-lite"/>
    </source>
</evidence>
<dbReference type="PANTHER" id="PTHR46583">
    <property type="entry name" value="REGULATOR OF G-PROTEIN SIGNALING 22"/>
    <property type="match status" value="1"/>
</dbReference>
<name>A0ABN9L0L1_9NEOB</name>
<dbReference type="InterPro" id="IPR042651">
    <property type="entry name" value="Rgs22"/>
</dbReference>
<evidence type="ECO:0008006" key="4">
    <source>
        <dbReference type="Google" id="ProtNLM"/>
    </source>
</evidence>
<dbReference type="PANTHER" id="PTHR46583:SF2">
    <property type="entry name" value="RGS DOMAIN-CONTAINING PROTEIN"/>
    <property type="match status" value="1"/>
</dbReference>
<dbReference type="EMBL" id="CAUEEQ010006568">
    <property type="protein sequence ID" value="CAJ0930250.1"/>
    <property type="molecule type" value="Genomic_DNA"/>
</dbReference>
<accession>A0ABN9L0L1</accession>
<protein>
    <recommendedName>
        <fullName evidence="4">RGS domain-containing protein</fullName>
    </recommendedName>
</protein>
<evidence type="ECO:0000313" key="3">
    <source>
        <dbReference type="Proteomes" id="UP001176940"/>
    </source>
</evidence>
<reference evidence="2" key="1">
    <citation type="submission" date="2023-07" db="EMBL/GenBank/DDBJ databases">
        <authorList>
            <person name="Stuckert A."/>
        </authorList>
    </citation>
    <scope>NUCLEOTIDE SEQUENCE</scope>
</reference>
<keyword evidence="3" id="KW-1185">Reference proteome</keyword>
<feature type="region of interest" description="Disordered" evidence="1">
    <location>
        <begin position="160"/>
        <end position="200"/>
    </location>
</feature>
<evidence type="ECO:0000313" key="2">
    <source>
        <dbReference type="EMBL" id="CAJ0930250.1"/>
    </source>
</evidence>
<gene>
    <name evidence="2" type="ORF">RIMI_LOCUS4161978</name>
</gene>
<organism evidence="2 3">
    <name type="scientific">Ranitomeya imitator</name>
    <name type="common">mimic poison frog</name>
    <dbReference type="NCBI Taxonomy" id="111125"/>
    <lineage>
        <taxon>Eukaryota</taxon>
        <taxon>Metazoa</taxon>
        <taxon>Chordata</taxon>
        <taxon>Craniata</taxon>
        <taxon>Vertebrata</taxon>
        <taxon>Euteleostomi</taxon>
        <taxon>Amphibia</taxon>
        <taxon>Batrachia</taxon>
        <taxon>Anura</taxon>
        <taxon>Neobatrachia</taxon>
        <taxon>Hyloidea</taxon>
        <taxon>Dendrobatidae</taxon>
        <taxon>Dendrobatinae</taxon>
        <taxon>Ranitomeya</taxon>
    </lineage>
</organism>
<feature type="region of interest" description="Disordered" evidence="1">
    <location>
        <begin position="594"/>
        <end position="623"/>
    </location>
</feature>
<dbReference type="Proteomes" id="UP001176940">
    <property type="component" value="Unassembled WGS sequence"/>
</dbReference>
<sequence length="645" mass="70894">MRPVSSSLDATVHLSRLTGDSSTARGMWDSDAISGSALPDRMIPALRLDAAAGGPFLHYLHRFQPPKTIEIFLLWQELNEYGEWRTERSGSQRPGVYGDEHLHRGPRDPAPVDSDLPGGIQMTDLGSAYHLALDALRDPWIRFLKYDITMFLKFCVPLSQESGSSATGGKKAKQKRSGKENRHWGLQHGGGTKVKRKKDPSLVPGPLALEMLQHRAVYKAYKKLVQETEEPQTLRVLEILHALQSTRGKQDMLALIQKVLELDVIQNPHLQALRRNLHSDLSRGAISSSSITRVTGVLGALLDVSFHKFWGEISGRLKDYGMEQPGNEGWARLEPILLVLSTKIATKRLHGQKSGADHPAQMQPSVDDVVAFHQALGMAAQGWPTPKILHFLKYLQTHGPQEGLPLLDNNLLCCLELQKYRNAHHAMPDRGLLKRKVHVLRERFLLLHENAGLQLSPELLEAAQRDTEAATHSDLPSTSLFDHLQDWLTDSLLPFWAGFRRAWAFRSPSSAQREPGAALYIVRGGVVNSALGLPPVVVDGIFSPPAVSRCLGLVRHTPRLLLVAAIGSGFALDPIKAAPSMVTFSFSMTSGLTLKESSTQTPDPGVSRSTSQTGVLPAMSPTSAEQPQLVTSAMAGILAERTCRQ</sequence>